<dbReference type="Proteomes" id="UP000055019">
    <property type="component" value="Unassembled WGS sequence"/>
</dbReference>
<organism evidence="1 2">
    <name type="scientific">Caballeronia arvi</name>
    <dbReference type="NCBI Taxonomy" id="1777135"/>
    <lineage>
        <taxon>Bacteria</taxon>
        <taxon>Pseudomonadati</taxon>
        <taxon>Pseudomonadota</taxon>
        <taxon>Betaproteobacteria</taxon>
        <taxon>Burkholderiales</taxon>
        <taxon>Burkholderiaceae</taxon>
        <taxon>Caballeronia</taxon>
    </lineage>
</organism>
<protein>
    <submittedName>
        <fullName evidence="1">Filamentous hemagglutinin outer membrane protein</fullName>
    </submittedName>
</protein>
<reference evidence="1" key="1">
    <citation type="submission" date="2016-01" db="EMBL/GenBank/DDBJ databases">
        <authorList>
            <person name="Peeters C."/>
        </authorList>
    </citation>
    <scope>NUCLEOTIDE SEQUENCE [LARGE SCALE GENOMIC DNA]</scope>
    <source>
        <strain evidence="1">LMG 29317</strain>
    </source>
</reference>
<dbReference type="RefSeq" id="WP_061147913.1">
    <property type="nucleotide sequence ID" value="NZ_FCOM02000013.1"/>
</dbReference>
<proteinExistence type="predicted"/>
<comment type="caution">
    <text evidence="1">The sequence shown here is derived from an EMBL/GenBank/DDBJ whole genome shotgun (WGS) entry which is preliminary data.</text>
</comment>
<dbReference type="AlphaFoldDB" id="A0A158J6B0"/>
<evidence type="ECO:0000313" key="2">
    <source>
        <dbReference type="Proteomes" id="UP000055019"/>
    </source>
</evidence>
<gene>
    <name evidence="1" type="ORF">AWB74_03413</name>
</gene>
<sequence>MDKGASAFPGIAGIGPTGFGVAGTSGSASGTTHAVVSAGTITVRDDALTGHDSTAGLSRNAANANGSVLNSFDAQKVADDMAVQQAAVQVGMTVAGNVADSLAKGNPSLWGTDGAGRIALHGAVAAAGAALGGGNVAGAIGGTIAGDLASGALNTAMGAGAEATLAGNVAAGAAGAAVGGLIGGAGGAMSGGNGALGADLYNRQLHPEEKTLAKQLADKSGAKYTEQQIEDQMRIMGGTIGGDRESGAPATLIGQMPTDSGAQWQYAGKTDDGKPILTQTTAQANADLQSYILANSGSAQGGVPNIVYDQTGKKGFSLDLTGPFTKFDKSDADYMRGTVADVASAVSSNSGNFHCLSRSSSKLSKTR</sequence>
<dbReference type="EMBL" id="FCOM02000013">
    <property type="protein sequence ID" value="SAL63983.1"/>
    <property type="molecule type" value="Genomic_DNA"/>
</dbReference>
<name>A0A158J6B0_9BURK</name>
<evidence type="ECO:0000313" key="1">
    <source>
        <dbReference type="EMBL" id="SAL63983.1"/>
    </source>
</evidence>
<keyword evidence="2" id="KW-1185">Reference proteome</keyword>
<accession>A0A158J6B0</accession>